<dbReference type="InterPro" id="IPR029501">
    <property type="entry name" value="EndoU_bac"/>
</dbReference>
<evidence type="ECO:0000259" key="1">
    <source>
        <dbReference type="Pfam" id="PF14436"/>
    </source>
</evidence>
<accession>A0AAE4BA07</accession>
<reference evidence="2" key="1">
    <citation type="submission" date="2019-07" db="EMBL/GenBank/DDBJ databases">
        <title>Phylogenomic Reclassification of ATCC Bacillus Strains and Various Taxa within the Genus Bacillus.</title>
        <authorList>
            <person name="Riojas M.A."/>
            <person name="Frank A.M."/>
            <person name="Fenn S.L."/>
            <person name="King S."/>
            <person name="Brower S."/>
            <person name="Hazbon M.H."/>
        </authorList>
    </citation>
    <scope>NUCLEOTIDE SEQUENCE</scope>
    <source>
        <strain evidence="2">ATCC 27142</strain>
    </source>
</reference>
<sequence length="73" mass="7843">MKAKRSGSNQSWFPESWKESDIAAAGAKIAELPEFANAENGVTIFGEYKGVRVGVIKTNGEIGTIFPDATKQP</sequence>
<feature type="domain" description="Bacterial EndoU nuclease" evidence="1">
    <location>
        <begin position="6"/>
        <end position="69"/>
    </location>
</feature>
<protein>
    <submittedName>
        <fullName evidence="2">Transposase</fullName>
    </submittedName>
</protein>
<proteinExistence type="predicted"/>
<evidence type="ECO:0000313" key="2">
    <source>
        <dbReference type="EMBL" id="MDR4252443.1"/>
    </source>
</evidence>
<dbReference type="EMBL" id="VKQA01000121">
    <property type="protein sequence ID" value="MDR4252443.1"/>
    <property type="molecule type" value="Genomic_DNA"/>
</dbReference>
<evidence type="ECO:0000313" key="3">
    <source>
        <dbReference type="Proteomes" id="UP001182042"/>
    </source>
</evidence>
<dbReference type="Proteomes" id="UP001182042">
    <property type="component" value="Unassembled WGS sequence"/>
</dbReference>
<comment type="caution">
    <text evidence="2">The sequence shown here is derived from an EMBL/GenBank/DDBJ whole genome shotgun (WGS) entry which is preliminary data.</text>
</comment>
<dbReference type="GO" id="GO:0004519">
    <property type="term" value="F:endonuclease activity"/>
    <property type="evidence" value="ECO:0007669"/>
    <property type="project" value="InterPro"/>
</dbReference>
<dbReference type="Pfam" id="PF14436">
    <property type="entry name" value="EndoU_bacteria"/>
    <property type="match status" value="1"/>
</dbReference>
<organism evidence="2 3">
    <name type="scientific">Bacillus pumilus</name>
    <name type="common">Bacillus mesentericus</name>
    <dbReference type="NCBI Taxonomy" id="1408"/>
    <lineage>
        <taxon>Bacteria</taxon>
        <taxon>Bacillati</taxon>
        <taxon>Bacillota</taxon>
        <taxon>Bacilli</taxon>
        <taxon>Bacillales</taxon>
        <taxon>Bacillaceae</taxon>
        <taxon>Bacillus</taxon>
    </lineage>
</organism>
<dbReference type="AlphaFoldDB" id="A0AAE4BA07"/>
<gene>
    <name evidence="2" type="ORF">FO508_19330</name>
</gene>
<name>A0AAE4BA07_BACPU</name>